<dbReference type="AlphaFoldDB" id="A0A8B9EFY2"/>
<reference evidence="8" key="2">
    <citation type="submission" date="2025-09" db="UniProtKB">
        <authorList>
            <consortium name="Ensembl"/>
        </authorList>
    </citation>
    <scope>IDENTIFICATION</scope>
</reference>
<dbReference type="InterPro" id="IPR019817">
    <property type="entry name" value="Interferon_reg_fac_CS"/>
</dbReference>
<dbReference type="SUPFAM" id="SSF46785">
    <property type="entry name" value="Winged helix' DNA-binding domain"/>
    <property type="match status" value="1"/>
</dbReference>
<evidence type="ECO:0000259" key="7">
    <source>
        <dbReference type="PROSITE" id="PS51507"/>
    </source>
</evidence>
<feature type="compositionally biased region" description="Low complexity" evidence="6">
    <location>
        <begin position="571"/>
        <end position="594"/>
    </location>
</feature>
<dbReference type="CDD" id="cd00103">
    <property type="entry name" value="IRF"/>
    <property type="match status" value="1"/>
</dbReference>
<dbReference type="Ensembl" id="ENSACDT00005025574.1">
    <property type="protein sequence ID" value="ENSACDP00005021386.1"/>
    <property type="gene ID" value="ENSACDG00005015487.1"/>
</dbReference>
<keyword evidence="3" id="KW-0238">DNA-binding</keyword>
<proteinExistence type="predicted"/>
<dbReference type="Proteomes" id="UP000694521">
    <property type="component" value="Unplaced"/>
</dbReference>
<dbReference type="InterPro" id="IPR001346">
    <property type="entry name" value="Interferon_reg_fact_DNA-bd_dom"/>
</dbReference>
<dbReference type="GO" id="GO:0045893">
    <property type="term" value="P:positive regulation of DNA-templated transcription"/>
    <property type="evidence" value="ECO:0007669"/>
    <property type="project" value="UniProtKB-ARBA"/>
</dbReference>
<dbReference type="GO" id="GO:0002376">
    <property type="term" value="P:immune system process"/>
    <property type="evidence" value="ECO:0007669"/>
    <property type="project" value="TreeGrafter"/>
</dbReference>
<evidence type="ECO:0000256" key="6">
    <source>
        <dbReference type="SAM" id="MobiDB-lite"/>
    </source>
</evidence>
<name>A0A8B9EFY2_ANSCY</name>
<dbReference type="InterPro" id="IPR036388">
    <property type="entry name" value="WH-like_DNA-bd_sf"/>
</dbReference>
<dbReference type="Pfam" id="PF00605">
    <property type="entry name" value="IRF"/>
    <property type="match status" value="1"/>
</dbReference>
<evidence type="ECO:0000313" key="9">
    <source>
        <dbReference type="Proteomes" id="UP000694521"/>
    </source>
</evidence>
<dbReference type="Gene3D" id="1.10.10.10">
    <property type="entry name" value="Winged helix-like DNA-binding domain superfamily/Winged helix DNA-binding domain"/>
    <property type="match status" value="1"/>
</dbReference>
<comment type="subcellular location">
    <subcellularLocation>
        <location evidence="1">Nucleus</location>
    </subcellularLocation>
</comment>
<evidence type="ECO:0000313" key="8">
    <source>
        <dbReference type="Ensembl" id="ENSACDP00005021386.1"/>
    </source>
</evidence>
<dbReference type="FunFam" id="1.10.10.10:FF:000631">
    <property type="entry name" value="Interferon regulatory factor 7"/>
    <property type="match status" value="1"/>
</dbReference>
<dbReference type="InterPro" id="IPR017855">
    <property type="entry name" value="SMAD-like_dom_sf"/>
</dbReference>
<keyword evidence="9" id="KW-1185">Reference proteome</keyword>
<dbReference type="Pfam" id="PF10401">
    <property type="entry name" value="IRF-3"/>
    <property type="match status" value="1"/>
</dbReference>
<dbReference type="PANTHER" id="PTHR11949">
    <property type="entry name" value="INTERFERON REGULATORY FACTOR"/>
    <property type="match status" value="1"/>
</dbReference>
<dbReference type="GO" id="GO:0005634">
    <property type="term" value="C:nucleus"/>
    <property type="evidence" value="ECO:0007669"/>
    <property type="project" value="UniProtKB-SubCell"/>
</dbReference>
<evidence type="ECO:0000256" key="1">
    <source>
        <dbReference type="ARBA" id="ARBA00004123"/>
    </source>
</evidence>
<dbReference type="Gene3D" id="2.60.200.10">
    <property type="match status" value="1"/>
</dbReference>
<evidence type="ECO:0000256" key="2">
    <source>
        <dbReference type="ARBA" id="ARBA00023015"/>
    </source>
</evidence>
<feature type="domain" description="IRF tryptophan pentad repeat" evidence="7">
    <location>
        <begin position="12"/>
        <end position="116"/>
    </location>
</feature>
<organism evidence="8 9">
    <name type="scientific">Anser cygnoides</name>
    <name type="common">Swan goose</name>
    <dbReference type="NCBI Taxonomy" id="8845"/>
    <lineage>
        <taxon>Eukaryota</taxon>
        <taxon>Metazoa</taxon>
        <taxon>Chordata</taxon>
        <taxon>Craniata</taxon>
        <taxon>Vertebrata</taxon>
        <taxon>Euteleostomi</taxon>
        <taxon>Archelosauria</taxon>
        <taxon>Archosauria</taxon>
        <taxon>Dinosauria</taxon>
        <taxon>Saurischia</taxon>
        <taxon>Theropoda</taxon>
        <taxon>Coelurosauria</taxon>
        <taxon>Aves</taxon>
        <taxon>Neognathae</taxon>
        <taxon>Galloanserae</taxon>
        <taxon>Anseriformes</taxon>
        <taxon>Anatidae</taxon>
        <taxon>Anserinae</taxon>
        <taxon>Anser</taxon>
    </lineage>
</organism>
<keyword evidence="5" id="KW-0539">Nucleus</keyword>
<evidence type="ECO:0000256" key="4">
    <source>
        <dbReference type="ARBA" id="ARBA00023163"/>
    </source>
</evidence>
<dbReference type="InterPro" id="IPR019471">
    <property type="entry name" value="Interferon_reg_factor-3"/>
</dbReference>
<dbReference type="SMART" id="SM00348">
    <property type="entry name" value="IRF"/>
    <property type="match status" value="1"/>
</dbReference>
<sequence length="651" mass="69797">MAAAESKGDAQKLRFGPWLVNAINSGLYQGLCWTDPARRVFRIPWKHNARKDVTSSDIEIFKAWAQASGRYEGSPEDPAKWKTNFRCALRSTHMFTPLEDHSKNSDDPHKVFAVSSAAPQHGQDGGFGGPVADAPPQQQPQLELNQHDVAPQIAPRGSATATTTQSLTLEDLDTLQWVLQHCNISTFGPTPSPWPPTGDVLHDEDALLQPGPGQGGCLPPTVFQEWGPAAEQPPLGAYSPSDHMLLGEQTMPGAVPLPCHTLPAEQEPAGPVLSPGEALLFHPAASPPPPADDTGIPPHLDVTIYYRGKTVHQEVVNDRQCLLAYHSLDPAVALQPGQRVLFPSPEGLADSKQRQFTEELLRGVGLRLEQRAGRLFATRLKKCKVFWALSQQLDNGKPPPNLLCRDEETPIFDFNVFCTELRDFRDSRRERSPDFTIFLCFGQCFSNCKPKESKLILVKVSGPEGADGHPCSPGRCSLGAAGGGKPGRGALRGWGRCGAGYTWSGPLGDRGDGVPWVPPSSALRGMGPQGLPCGEAWHLQDTVPLFCPSWCPSSVSTGTSRCSGREPPPSTAATSACSSPTPSASTSSSSSTACRRTDTPCPCPPGLFCSACKVFSGSVAPGWADLTAAQQERAALALPGHIWQPCSGRRC</sequence>
<reference evidence="8" key="1">
    <citation type="submission" date="2025-08" db="UniProtKB">
        <authorList>
            <consortium name="Ensembl"/>
        </authorList>
    </citation>
    <scope>IDENTIFICATION</scope>
</reference>
<keyword evidence="2" id="KW-0805">Transcription regulation</keyword>
<dbReference type="PRINTS" id="PR00267">
    <property type="entry name" value="INTFRNREGFCT"/>
</dbReference>
<dbReference type="PROSITE" id="PS00601">
    <property type="entry name" value="IRF_1"/>
    <property type="match status" value="1"/>
</dbReference>
<accession>A0A8B9EFY2</accession>
<dbReference type="GO" id="GO:0000981">
    <property type="term" value="F:DNA-binding transcription factor activity, RNA polymerase II-specific"/>
    <property type="evidence" value="ECO:0007669"/>
    <property type="project" value="TreeGrafter"/>
</dbReference>
<feature type="region of interest" description="Disordered" evidence="6">
    <location>
        <begin position="118"/>
        <end position="138"/>
    </location>
</feature>
<evidence type="ECO:0000256" key="5">
    <source>
        <dbReference type="ARBA" id="ARBA00023242"/>
    </source>
</evidence>
<protein>
    <submittedName>
        <fullName evidence="8">Interferon regulatory factor 7</fullName>
    </submittedName>
</protein>
<dbReference type="PANTHER" id="PTHR11949:SF2">
    <property type="entry name" value="INTERFERON REGULATORY FACTOR 7"/>
    <property type="match status" value="1"/>
</dbReference>
<keyword evidence="4" id="KW-0804">Transcription</keyword>
<dbReference type="InterPro" id="IPR036390">
    <property type="entry name" value="WH_DNA-bd_sf"/>
</dbReference>
<dbReference type="GO" id="GO:0000978">
    <property type="term" value="F:RNA polymerase II cis-regulatory region sequence-specific DNA binding"/>
    <property type="evidence" value="ECO:0007669"/>
    <property type="project" value="TreeGrafter"/>
</dbReference>
<dbReference type="InterPro" id="IPR008984">
    <property type="entry name" value="SMAD_FHA_dom_sf"/>
</dbReference>
<evidence type="ECO:0000256" key="3">
    <source>
        <dbReference type="ARBA" id="ARBA00023125"/>
    </source>
</evidence>
<feature type="region of interest" description="Disordered" evidence="6">
    <location>
        <begin position="560"/>
        <end position="594"/>
    </location>
</feature>
<dbReference type="SMART" id="SM01243">
    <property type="entry name" value="IRF-3"/>
    <property type="match status" value="1"/>
</dbReference>
<dbReference type="PROSITE" id="PS51507">
    <property type="entry name" value="IRF_2"/>
    <property type="match status" value="1"/>
</dbReference>
<dbReference type="SUPFAM" id="SSF49879">
    <property type="entry name" value="SMAD/FHA domain"/>
    <property type="match status" value="1"/>
</dbReference>